<dbReference type="GO" id="GO:0050661">
    <property type="term" value="F:NADP binding"/>
    <property type="evidence" value="ECO:0007669"/>
    <property type="project" value="InterPro"/>
</dbReference>
<organism evidence="5 6">
    <name type="scientific">Heterodermia speciosa</name>
    <dbReference type="NCBI Taxonomy" id="116794"/>
    <lineage>
        <taxon>Eukaryota</taxon>
        <taxon>Fungi</taxon>
        <taxon>Dikarya</taxon>
        <taxon>Ascomycota</taxon>
        <taxon>Pezizomycotina</taxon>
        <taxon>Lecanoromycetes</taxon>
        <taxon>OSLEUM clade</taxon>
        <taxon>Lecanoromycetidae</taxon>
        <taxon>Caliciales</taxon>
        <taxon>Physciaceae</taxon>
        <taxon>Heterodermia</taxon>
    </lineage>
</organism>
<name>A0A8H3FQZ3_9LECA</name>
<dbReference type="GO" id="GO:0050660">
    <property type="term" value="F:flavin adenine dinucleotide binding"/>
    <property type="evidence" value="ECO:0007669"/>
    <property type="project" value="InterPro"/>
</dbReference>
<dbReference type="EMBL" id="CAJPDS010000041">
    <property type="protein sequence ID" value="CAF9926263.1"/>
    <property type="molecule type" value="Genomic_DNA"/>
</dbReference>
<keyword evidence="2" id="KW-0274">FAD</keyword>
<reference evidence="5" key="1">
    <citation type="submission" date="2021-03" db="EMBL/GenBank/DDBJ databases">
        <authorList>
            <person name="Tagirdzhanova G."/>
        </authorList>
    </citation>
    <scope>NUCLEOTIDE SEQUENCE</scope>
</reference>
<dbReference type="SUPFAM" id="SSF51905">
    <property type="entry name" value="FAD/NAD(P)-binding domain"/>
    <property type="match status" value="2"/>
</dbReference>
<dbReference type="GO" id="GO:0004499">
    <property type="term" value="F:N,N-dimethylaniline monooxygenase activity"/>
    <property type="evidence" value="ECO:0007669"/>
    <property type="project" value="InterPro"/>
</dbReference>
<evidence type="ECO:0000256" key="3">
    <source>
        <dbReference type="ARBA" id="ARBA00022857"/>
    </source>
</evidence>
<evidence type="ECO:0000256" key="2">
    <source>
        <dbReference type="ARBA" id="ARBA00022827"/>
    </source>
</evidence>
<dbReference type="AlphaFoldDB" id="A0A8H3FQZ3"/>
<keyword evidence="3" id="KW-0521">NADP</keyword>
<keyword evidence="6" id="KW-1185">Reference proteome</keyword>
<comment type="caution">
    <text evidence="5">The sequence shown here is derived from an EMBL/GenBank/DDBJ whole genome shotgun (WGS) entry which is preliminary data.</text>
</comment>
<evidence type="ECO:0000313" key="6">
    <source>
        <dbReference type="Proteomes" id="UP000664521"/>
    </source>
</evidence>
<dbReference type="Gene3D" id="3.50.50.60">
    <property type="entry name" value="FAD/NAD(P)-binding domain"/>
    <property type="match status" value="2"/>
</dbReference>
<evidence type="ECO:0000313" key="5">
    <source>
        <dbReference type="EMBL" id="CAF9926263.1"/>
    </source>
</evidence>
<dbReference type="InterPro" id="IPR036188">
    <property type="entry name" value="FAD/NAD-bd_sf"/>
</dbReference>
<protein>
    <recommendedName>
        <fullName evidence="7">Cyclohexanone monooxygenase</fullName>
    </recommendedName>
</protein>
<proteinExistence type="predicted"/>
<evidence type="ECO:0000256" key="4">
    <source>
        <dbReference type="ARBA" id="ARBA00023002"/>
    </source>
</evidence>
<dbReference type="PRINTS" id="PR00411">
    <property type="entry name" value="PNDRDTASEI"/>
</dbReference>
<dbReference type="PANTHER" id="PTHR43098">
    <property type="entry name" value="L-ORNITHINE N(5)-MONOOXYGENASE-RELATED"/>
    <property type="match status" value="1"/>
</dbReference>
<dbReference type="PANTHER" id="PTHR43098:SF5">
    <property type="entry name" value="DUAL-FUNCTIONAL MONOOXYGENASE_METHYLTRANSFERASE PSOF"/>
    <property type="match status" value="1"/>
</dbReference>
<dbReference type="Proteomes" id="UP000664521">
    <property type="component" value="Unassembled WGS sequence"/>
</dbReference>
<evidence type="ECO:0000256" key="1">
    <source>
        <dbReference type="ARBA" id="ARBA00022630"/>
    </source>
</evidence>
<dbReference type="InterPro" id="IPR020946">
    <property type="entry name" value="Flavin_mOase-like"/>
</dbReference>
<gene>
    <name evidence="5" type="ORF">HETSPECPRED_006285</name>
</gene>
<dbReference type="InterPro" id="IPR050775">
    <property type="entry name" value="FAD-binding_Monooxygenases"/>
</dbReference>
<keyword evidence="1" id="KW-0285">Flavoprotein</keyword>
<accession>A0A8H3FQZ3</accession>
<dbReference type="OrthoDB" id="66881at2759"/>
<keyword evidence="4" id="KW-0560">Oxidoreductase</keyword>
<sequence>MTAEKYYDALVVGTGFAGLYALYLVKQLGLEVHAIDYASDVGGTWHWNRYPGARSDVESYVYRYSWDREHLESSPWPNNYLTQPEIQAYFQDVARRHDLYRHIQFRTDLTDATWDEERKLWVVKVSTDEIFAVRYLVTAIGLLYKPHVPDISGLDSFRGQAVHSSKWTPDIEYKDKNIAVIGSGASGVQLVSSLAEHAKSLTNFIRHAQYVLPAALRPVDASERKSINARYDEIWREVFTSAFGFGFPEPARPVFSVSAEDREAIFQSLWDQGSGFRFLFGGFSDIAIDEAANKEAIKFIHRKIQEIVRDRQKAEVLTSSDWFARRPLTDDSYYERFNQENVFAVDLKKSPIKAVTSTAIETADGKSHPVDLIVFATGFDAVDGSYSRVNIKGRNNQILSEQWATGPKTHTSASTSNFPNLLFINGPGAPFANNPPATEEGARFAADLIARAEAIRKAGTGTGVIESTPESENQWQGQIEAIAEATLFSKTGSWFFGENVPGKKVAPRLYFGGLSRYRATLANIREEGYKGFSFGEF</sequence>
<evidence type="ECO:0008006" key="7">
    <source>
        <dbReference type="Google" id="ProtNLM"/>
    </source>
</evidence>
<dbReference type="Pfam" id="PF00743">
    <property type="entry name" value="FMO-like"/>
    <property type="match status" value="1"/>
</dbReference>